<name>A0A0D3FSN8_9ORYZ</name>
<evidence type="ECO:0000313" key="2">
    <source>
        <dbReference type="EnsemblPlants" id="OBART04G02930.1"/>
    </source>
</evidence>
<keyword evidence="3" id="KW-1185">Reference proteome</keyword>
<organism evidence="2">
    <name type="scientific">Oryza barthii</name>
    <dbReference type="NCBI Taxonomy" id="65489"/>
    <lineage>
        <taxon>Eukaryota</taxon>
        <taxon>Viridiplantae</taxon>
        <taxon>Streptophyta</taxon>
        <taxon>Embryophyta</taxon>
        <taxon>Tracheophyta</taxon>
        <taxon>Spermatophyta</taxon>
        <taxon>Magnoliopsida</taxon>
        <taxon>Liliopsida</taxon>
        <taxon>Poales</taxon>
        <taxon>Poaceae</taxon>
        <taxon>BOP clade</taxon>
        <taxon>Oryzoideae</taxon>
        <taxon>Oryzeae</taxon>
        <taxon>Oryzinae</taxon>
        <taxon>Oryza</taxon>
    </lineage>
</organism>
<keyword evidence="1" id="KW-0812">Transmembrane</keyword>
<keyword evidence="1" id="KW-0472">Membrane</keyword>
<proteinExistence type="predicted"/>
<accession>A0A0D3FSN8</accession>
<dbReference type="AlphaFoldDB" id="A0A0D3FSN8"/>
<feature type="transmembrane region" description="Helical" evidence="1">
    <location>
        <begin position="145"/>
        <end position="163"/>
    </location>
</feature>
<dbReference type="Proteomes" id="UP000026960">
    <property type="component" value="Chromosome 4"/>
</dbReference>
<dbReference type="Gramene" id="OBART04G02930.1">
    <property type="protein sequence ID" value="OBART04G02930.1"/>
    <property type="gene ID" value="OBART04G02930"/>
</dbReference>
<sequence>MAGQWWPAAVEAKTLLRASLPDAGQYLSQQGGVHLGQEQQPGATPRRRHKHKAQFASAYSRSPSRMIAQFALMGCTGTTFAHRAPCAWPQKIGWSPLVMKVVCYFCFARRLYDMNENVFAFFLCLLFDGWLLLRNVELISILHPYIMVPYDVGAFMQVNLLLLKRAFMRVNLLLLNEEMWEAGSKWKTSQSKFVTVKMWGNTRKIENLERKT</sequence>
<dbReference type="PaxDb" id="65489-OBART04G02930.1"/>
<evidence type="ECO:0000313" key="3">
    <source>
        <dbReference type="Proteomes" id="UP000026960"/>
    </source>
</evidence>
<keyword evidence="1" id="KW-1133">Transmembrane helix</keyword>
<dbReference type="HOGENOM" id="CLU_120192_4_0_1"/>
<evidence type="ECO:0000256" key="1">
    <source>
        <dbReference type="SAM" id="Phobius"/>
    </source>
</evidence>
<reference evidence="2" key="1">
    <citation type="journal article" date="2009" name="Rice">
        <title>De Novo Next Generation Sequencing of Plant Genomes.</title>
        <authorList>
            <person name="Rounsley S."/>
            <person name="Marri P.R."/>
            <person name="Yu Y."/>
            <person name="He R."/>
            <person name="Sisneros N."/>
            <person name="Goicoechea J.L."/>
            <person name="Lee S.J."/>
            <person name="Angelova A."/>
            <person name="Kudrna D."/>
            <person name="Luo M."/>
            <person name="Affourtit J."/>
            <person name="Desany B."/>
            <person name="Knight J."/>
            <person name="Niazi F."/>
            <person name="Egholm M."/>
            <person name="Wing R.A."/>
        </authorList>
    </citation>
    <scope>NUCLEOTIDE SEQUENCE [LARGE SCALE GENOMIC DNA]</scope>
    <source>
        <strain evidence="2">cv. IRGC 105608</strain>
    </source>
</reference>
<feature type="transmembrane region" description="Helical" evidence="1">
    <location>
        <begin position="117"/>
        <end position="133"/>
    </location>
</feature>
<reference evidence="2" key="2">
    <citation type="submission" date="2015-03" db="UniProtKB">
        <authorList>
            <consortium name="EnsemblPlants"/>
        </authorList>
    </citation>
    <scope>IDENTIFICATION</scope>
</reference>
<dbReference type="EnsemblPlants" id="OBART04G02930.1">
    <property type="protein sequence ID" value="OBART04G02930.1"/>
    <property type="gene ID" value="OBART04G02930"/>
</dbReference>
<protein>
    <submittedName>
        <fullName evidence="2">Uncharacterized protein</fullName>
    </submittedName>
</protein>